<gene>
    <name evidence="3" type="ORF">H2200_009137</name>
</gene>
<evidence type="ECO:0000313" key="4">
    <source>
        <dbReference type="Proteomes" id="UP001172673"/>
    </source>
</evidence>
<evidence type="ECO:0000256" key="1">
    <source>
        <dbReference type="SAM" id="MobiDB-lite"/>
    </source>
</evidence>
<evidence type="ECO:0000259" key="2">
    <source>
        <dbReference type="Pfam" id="PF06985"/>
    </source>
</evidence>
<dbReference type="Pfam" id="PF06985">
    <property type="entry name" value="HET"/>
    <property type="match status" value="1"/>
</dbReference>
<name>A0AA39CFA0_9EURO</name>
<protein>
    <recommendedName>
        <fullName evidence="2">Heterokaryon incompatibility domain-containing protein</fullName>
    </recommendedName>
</protein>
<accession>A0AA39CFA0</accession>
<evidence type="ECO:0000313" key="3">
    <source>
        <dbReference type="EMBL" id="KAJ9606176.1"/>
    </source>
</evidence>
<feature type="compositionally biased region" description="Polar residues" evidence="1">
    <location>
        <begin position="112"/>
        <end position="121"/>
    </location>
</feature>
<dbReference type="AlphaFoldDB" id="A0AA39CFA0"/>
<dbReference type="InterPro" id="IPR010730">
    <property type="entry name" value="HET"/>
</dbReference>
<comment type="caution">
    <text evidence="3">The sequence shown here is derived from an EMBL/GenBank/DDBJ whole genome shotgun (WGS) entry which is preliminary data.</text>
</comment>
<organism evidence="3 4">
    <name type="scientific">Cladophialophora chaetospira</name>
    <dbReference type="NCBI Taxonomy" id="386627"/>
    <lineage>
        <taxon>Eukaryota</taxon>
        <taxon>Fungi</taxon>
        <taxon>Dikarya</taxon>
        <taxon>Ascomycota</taxon>
        <taxon>Pezizomycotina</taxon>
        <taxon>Eurotiomycetes</taxon>
        <taxon>Chaetothyriomycetidae</taxon>
        <taxon>Chaetothyriales</taxon>
        <taxon>Herpotrichiellaceae</taxon>
        <taxon>Cladophialophora</taxon>
    </lineage>
</organism>
<dbReference type="EMBL" id="JAPDRK010000014">
    <property type="protein sequence ID" value="KAJ9606176.1"/>
    <property type="molecule type" value="Genomic_DNA"/>
</dbReference>
<dbReference type="PANTHER" id="PTHR33112">
    <property type="entry name" value="DOMAIN PROTEIN, PUTATIVE-RELATED"/>
    <property type="match status" value="1"/>
</dbReference>
<reference evidence="3" key="1">
    <citation type="submission" date="2022-10" db="EMBL/GenBank/DDBJ databases">
        <title>Culturing micro-colonial fungi from biological soil crusts in the Mojave desert and describing Neophaeococcomyces mojavensis, and introducing the new genera and species Taxawa tesnikishii.</title>
        <authorList>
            <person name="Kurbessoian T."/>
            <person name="Stajich J.E."/>
        </authorList>
    </citation>
    <scope>NUCLEOTIDE SEQUENCE</scope>
    <source>
        <strain evidence="3">TK_41</strain>
    </source>
</reference>
<dbReference type="PANTHER" id="PTHR33112:SF16">
    <property type="entry name" value="HETEROKARYON INCOMPATIBILITY DOMAIN-CONTAINING PROTEIN"/>
    <property type="match status" value="1"/>
</dbReference>
<keyword evidence="4" id="KW-1185">Reference proteome</keyword>
<dbReference type="Proteomes" id="UP001172673">
    <property type="component" value="Unassembled WGS sequence"/>
</dbReference>
<proteinExistence type="predicted"/>
<sequence>MTELTPSTLCSACEAIFQQSSAARSDTTGEIPHHGLEVLAARASQCHLCLTVFMSIDPDAYKAFRSTGSAVDSVGYAWISPIARDQARLKFRYVKPNKPPTSPDENKENRRPTPSSSGSQASLLLKWEETTGLVVELILMAPKYAVEPGVRTIDTRSISTASEESLELARQWIQDCTFNHMKCSVSSTPDGSTWKPSHLLDVSVKGPRGARGLKLVDGMFVDPLSEYVTLSHCWGKTKTTRLHKGTLAALRQGVGLNSLPKTFAEAAIVADKLGFRYLWIDALCIRHDSEADVLKEMGQMHQVYSEATLNIAATSSRDDASGLIYTRNVSALQPCIVSVNANLGVDEGMYKILRSTLWHDLVDSSPLSKRAWAFQERCLAKRTLHFTRNEVFWECQQMCCSEVFPKGLPATMGPPATQENEEFFSKKIHHQRHGNWHQLVKMYSTKRMTYPSDKLLALTGLAKQYMARNRLQAADYLVGMWKPHLPHALLWRVQQGRRPTRYRAPTWTWASIDGEVKYPEPSTSTRETCIEIIEVDMKYKPASDNFGIVESAKMKVRGFMARGLLRRTHDYWGSTPCVVQCTKAQVELENASFDDRLAKLSDTGGMLCEMLEIYMLPVIDVVDRVEGLILCATMKKGEFRRIGSFDVSRYDQINWDRFRSVMKGDAEMSNYEERLDHANGYWFASDYTYTINIV</sequence>
<feature type="region of interest" description="Disordered" evidence="1">
    <location>
        <begin position="93"/>
        <end position="121"/>
    </location>
</feature>
<feature type="domain" description="Heterokaryon incompatibility" evidence="2">
    <location>
        <begin position="227"/>
        <end position="376"/>
    </location>
</feature>